<evidence type="ECO:0000313" key="2">
    <source>
        <dbReference type="EMBL" id="OBU07371.1"/>
    </source>
</evidence>
<accession>A0A1B8HE83</accession>
<gene>
    <name evidence="2" type="ORF">AYY17_05035</name>
</gene>
<keyword evidence="2" id="KW-0575">Peroxidase</keyword>
<organism evidence="2 3">
    <name type="scientific">Morganella psychrotolerans</name>
    <dbReference type="NCBI Taxonomy" id="368603"/>
    <lineage>
        <taxon>Bacteria</taxon>
        <taxon>Pseudomonadati</taxon>
        <taxon>Pseudomonadota</taxon>
        <taxon>Gammaproteobacteria</taxon>
        <taxon>Enterobacterales</taxon>
        <taxon>Morganellaceae</taxon>
        <taxon>Morganella</taxon>
    </lineage>
</organism>
<proteinExistence type="predicted"/>
<dbReference type="SUPFAM" id="SSF69118">
    <property type="entry name" value="AhpD-like"/>
    <property type="match status" value="1"/>
</dbReference>
<dbReference type="RefSeq" id="WP_067423414.1">
    <property type="nucleotide sequence ID" value="NZ_CBCPID010000002.1"/>
</dbReference>
<dbReference type="Gene3D" id="1.20.1290.10">
    <property type="entry name" value="AhpD-like"/>
    <property type="match status" value="1"/>
</dbReference>
<dbReference type="AlphaFoldDB" id="A0A1B8HE83"/>
<sequence length="143" mass="15852">MSQLRLKYPNLSPAAYSGLIACKNALENSTLGAELTELVYLRVSQINGCAFCLEMHSSALRKKSVPQATLDALAGWQVSERFTDRERAALLWAESVTQLSAQQTDDALYQKVKAYFTDEEMSDLTIAVALMNAFNRVAVSLRQ</sequence>
<protein>
    <submittedName>
        <fullName evidence="2">Alkylhydroperoxidase</fullName>
    </submittedName>
</protein>
<dbReference type="NCBIfam" id="TIGR00778">
    <property type="entry name" value="ahpD_dom"/>
    <property type="match status" value="1"/>
</dbReference>
<dbReference type="PROSITE" id="PS51257">
    <property type="entry name" value="PROKAR_LIPOPROTEIN"/>
    <property type="match status" value="1"/>
</dbReference>
<dbReference type="PANTHER" id="PTHR34846:SF10">
    <property type="entry name" value="CYTOPLASMIC PROTEIN"/>
    <property type="match status" value="1"/>
</dbReference>
<evidence type="ECO:0000259" key="1">
    <source>
        <dbReference type="Pfam" id="PF02627"/>
    </source>
</evidence>
<dbReference type="InterPro" id="IPR004675">
    <property type="entry name" value="AhpD_core"/>
</dbReference>
<comment type="caution">
    <text evidence="2">The sequence shown here is derived from an EMBL/GenBank/DDBJ whole genome shotgun (WGS) entry which is preliminary data.</text>
</comment>
<dbReference type="STRING" id="368603.AYY16_07250"/>
<feature type="domain" description="Carboxymuconolactone decarboxylase-like" evidence="1">
    <location>
        <begin position="21"/>
        <end position="94"/>
    </location>
</feature>
<dbReference type="PANTHER" id="PTHR34846">
    <property type="entry name" value="4-CARBOXYMUCONOLACTONE DECARBOXYLASE FAMILY PROTEIN (AFU_ORTHOLOGUE AFUA_6G11590)"/>
    <property type="match status" value="1"/>
</dbReference>
<dbReference type="GO" id="GO:0051920">
    <property type="term" value="F:peroxiredoxin activity"/>
    <property type="evidence" value="ECO:0007669"/>
    <property type="project" value="InterPro"/>
</dbReference>
<evidence type="ECO:0000313" key="3">
    <source>
        <dbReference type="Proteomes" id="UP000092247"/>
    </source>
</evidence>
<keyword evidence="2" id="KW-0560">Oxidoreductase</keyword>
<reference evidence="2 3" key="1">
    <citation type="submission" date="2016-06" db="EMBL/GenBank/DDBJ databases">
        <authorList>
            <person name="Kjaerup R.B."/>
            <person name="Dalgaard T.S."/>
            <person name="Juul-Madsen H.R."/>
        </authorList>
    </citation>
    <scope>NUCLEOTIDE SEQUENCE [LARGE SCALE GENOMIC DNA]</scope>
    <source>
        <strain evidence="2 3">GCSL-Mp3</strain>
    </source>
</reference>
<dbReference type="Pfam" id="PF02627">
    <property type="entry name" value="CMD"/>
    <property type="match status" value="1"/>
</dbReference>
<dbReference type="Proteomes" id="UP000092247">
    <property type="component" value="Unassembled WGS sequence"/>
</dbReference>
<dbReference type="InterPro" id="IPR003779">
    <property type="entry name" value="CMD-like"/>
</dbReference>
<name>A0A1B8HE83_9GAMM</name>
<dbReference type="EMBL" id="LZEX01000012">
    <property type="protein sequence ID" value="OBU07371.1"/>
    <property type="molecule type" value="Genomic_DNA"/>
</dbReference>
<dbReference type="InterPro" id="IPR029032">
    <property type="entry name" value="AhpD-like"/>
</dbReference>